<feature type="chain" id="PRO_5020783240" evidence="7">
    <location>
        <begin position="28"/>
        <end position="729"/>
    </location>
</feature>
<reference evidence="9 10" key="1">
    <citation type="submission" date="2018-10" db="EMBL/GenBank/DDBJ databases">
        <title>Pseudomonas leptonychotis sp. nov., isolated from Weddell seals in Antarctica.</title>
        <authorList>
            <person name="Novakova D."/>
            <person name="Svec P."/>
            <person name="Kralova S."/>
            <person name="Kristofova L."/>
            <person name="Zeman M."/>
            <person name="Pantucek R."/>
            <person name="Maslanova I."/>
            <person name="Sedlacek I."/>
        </authorList>
    </citation>
    <scope>NUCLEOTIDE SEQUENCE [LARGE SCALE GENOMIC DNA]</scope>
    <source>
        <strain evidence="9 10">CCM 8849</strain>
    </source>
</reference>
<dbReference type="RefSeq" id="WP_136663709.1">
    <property type="nucleotide sequence ID" value="NZ_CP173421.1"/>
</dbReference>
<evidence type="ECO:0000256" key="2">
    <source>
        <dbReference type="ARBA" id="ARBA00005988"/>
    </source>
</evidence>
<sequence length="729" mass="78610">MRKRKLTLAISASITALCMLNTVQAHANPQEDFMLLEQEKAANQVYKAFFPNEDIARKAAISFHGQLLESHYKQGYLIMELTEEEQEKLAAFGFTFEVASEFIAKRNEVLTLIQNRLQQRSLKSATAMSDASLASIPGYACYETLESTYSVASGMASQFPGIAQWLLVGQTWEKLNGQGGHDIGVLKLTNKAITGNKPKLFINSAIHAREYTTAPLVLDFARWLVNGYGTDADATWILDHHEVHLMLQTNPDGRKKAETGLSWRKNANQNYCGANSNSRGADLNRNFSFGWNSTNGQGSSGSACNDTYRGPSAGSEPEIQALESYVRSLWPDRRGPGKNDAAPSDTSGIHLDIHSYSELVLWPWGDTSQAAPNGTALQTLGRKFALFNGYAPQQSIGLYPTDGTSDGISYGELGVAAYTFELGTQFFQSCTVYQNTIKPKNLPALIYAAKVVRTPYTTPGGPDISNLALSGNASSGVPAGTLVTLSATASDLGFSTRNGTEPTQNVTAAEYYIDKAPWESGAQAMPLQPLDGSFNGKTEGLTGNIATTGLLPGKHTVYVRARDASGTWGALSAAFLVIGSGPVQPNYCSAASGNANDEWISQVSLGSFSRSSGASTYSDFTEARIGQAVNLQRGSNSLRLTPQFAGSVYNEYWKVWVDLNKDGDFTDAGEELFTSTRALSTVVNGNLVIPAGAATGKTRLRVAMRYNTAPVPCGTFNYGEVEDYTVNIE</sequence>
<evidence type="ECO:0000313" key="10">
    <source>
        <dbReference type="Proteomes" id="UP000307541"/>
    </source>
</evidence>
<dbReference type="PROSITE" id="PS52035">
    <property type="entry name" value="PEPTIDASE_M14"/>
    <property type="match status" value="1"/>
</dbReference>
<protein>
    <submittedName>
        <fullName evidence="9">Carboxypeptidase</fullName>
    </submittedName>
</protein>
<dbReference type="GO" id="GO:0006508">
    <property type="term" value="P:proteolysis"/>
    <property type="evidence" value="ECO:0007669"/>
    <property type="project" value="InterPro"/>
</dbReference>
<dbReference type="InterPro" id="IPR045474">
    <property type="entry name" value="GEVED"/>
</dbReference>
<keyword evidence="9" id="KW-0645">Protease</keyword>
<dbReference type="PRINTS" id="PR00765">
    <property type="entry name" value="CRBOXYPTASEA"/>
</dbReference>
<evidence type="ECO:0000256" key="1">
    <source>
        <dbReference type="ARBA" id="ARBA00001947"/>
    </source>
</evidence>
<evidence type="ECO:0000259" key="8">
    <source>
        <dbReference type="PROSITE" id="PS52035"/>
    </source>
</evidence>
<feature type="active site" description="Proton donor/acceptor" evidence="5">
    <location>
        <position position="421"/>
    </location>
</feature>
<dbReference type="CDD" id="cd06226">
    <property type="entry name" value="M14_CPT_like"/>
    <property type="match status" value="1"/>
</dbReference>
<dbReference type="Proteomes" id="UP000307541">
    <property type="component" value="Unassembled WGS sequence"/>
</dbReference>
<evidence type="ECO:0000256" key="6">
    <source>
        <dbReference type="SAM" id="MobiDB-lite"/>
    </source>
</evidence>
<dbReference type="InterPro" id="IPR000834">
    <property type="entry name" value="Peptidase_M14"/>
</dbReference>
<evidence type="ECO:0000313" key="9">
    <source>
        <dbReference type="EMBL" id="TIH10425.1"/>
    </source>
</evidence>
<organism evidence="9 10">
    <name type="scientific">Pseudomonas leptonychotis</name>
    <dbReference type="NCBI Taxonomy" id="2448482"/>
    <lineage>
        <taxon>Bacteria</taxon>
        <taxon>Pseudomonadati</taxon>
        <taxon>Pseudomonadota</taxon>
        <taxon>Gammaproteobacteria</taxon>
        <taxon>Pseudomonadales</taxon>
        <taxon>Pseudomonadaceae</taxon>
        <taxon>Pseudomonas</taxon>
    </lineage>
</organism>
<comment type="similarity">
    <text evidence="2 5">Belongs to the peptidase M14 family.</text>
</comment>
<name>A0A4T2A0D5_9PSED</name>
<gene>
    <name evidence="9" type="ORF">D8779_07025</name>
</gene>
<feature type="domain" description="Peptidase M14" evidence="8">
    <location>
        <begin position="141"/>
        <end position="451"/>
    </location>
</feature>
<keyword evidence="9" id="KW-0378">Hydrolase</keyword>
<evidence type="ECO:0000256" key="7">
    <source>
        <dbReference type="SAM" id="SignalP"/>
    </source>
</evidence>
<keyword evidence="10" id="KW-1185">Reference proteome</keyword>
<feature type="compositionally biased region" description="Polar residues" evidence="6">
    <location>
        <begin position="296"/>
        <end position="305"/>
    </location>
</feature>
<dbReference type="AlphaFoldDB" id="A0A4T2A0D5"/>
<dbReference type="SUPFAM" id="SSF53187">
    <property type="entry name" value="Zn-dependent exopeptidases"/>
    <property type="match status" value="1"/>
</dbReference>
<accession>A0A4T2A0D5</accession>
<dbReference type="Pfam" id="PF20009">
    <property type="entry name" value="GEVED"/>
    <property type="match status" value="1"/>
</dbReference>
<dbReference type="PANTHER" id="PTHR11705:SF119">
    <property type="entry name" value="OS02G0119300 PROTEIN"/>
    <property type="match status" value="1"/>
</dbReference>
<keyword evidence="4" id="KW-0862">Zinc</keyword>
<proteinExistence type="inferred from homology"/>
<keyword evidence="7" id="KW-0732">Signal</keyword>
<feature type="region of interest" description="Disordered" evidence="6">
    <location>
        <begin position="296"/>
        <end position="315"/>
    </location>
</feature>
<dbReference type="GO" id="GO:0004181">
    <property type="term" value="F:metallocarboxypeptidase activity"/>
    <property type="evidence" value="ECO:0007669"/>
    <property type="project" value="InterPro"/>
</dbReference>
<keyword evidence="9" id="KW-0121">Carboxypeptidase</keyword>
<dbReference type="SMART" id="SM00631">
    <property type="entry name" value="Zn_pept"/>
    <property type="match status" value="1"/>
</dbReference>
<dbReference type="OrthoDB" id="9811296at2"/>
<dbReference type="Gene3D" id="3.40.630.10">
    <property type="entry name" value="Zn peptidases"/>
    <property type="match status" value="1"/>
</dbReference>
<evidence type="ECO:0000256" key="3">
    <source>
        <dbReference type="ARBA" id="ARBA00022723"/>
    </source>
</evidence>
<comment type="caution">
    <text evidence="9">The sequence shown here is derived from an EMBL/GenBank/DDBJ whole genome shotgun (WGS) entry which is preliminary data.</text>
</comment>
<evidence type="ECO:0000256" key="4">
    <source>
        <dbReference type="ARBA" id="ARBA00022833"/>
    </source>
</evidence>
<dbReference type="PANTHER" id="PTHR11705">
    <property type="entry name" value="PROTEASE FAMILY M14 CARBOXYPEPTIDASE A,B"/>
    <property type="match status" value="1"/>
</dbReference>
<dbReference type="GO" id="GO:0005615">
    <property type="term" value="C:extracellular space"/>
    <property type="evidence" value="ECO:0007669"/>
    <property type="project" value="TreeGrafter"/>
</dbReference>
<dbReference type="EMBL" id="RFLV01000001">
    <property type="protein sequence ID" value="TIH10425.1"/>
    <property type="molecule type" value="Genomic_DNA"/>
</dbReference>
<evidence type="ECO:0000256" key="5">
    <source>
        <dbReference type="PROSITE-ProRule" id="PRU01379"/>
    </source>
</evidence>
<keyword evidence="3" id="KW-0479">Metal-binding</keyword>
<feature type="signal peptide" evidence="7">
    <location>
        <begin position="1"/>
        <end position="27"/>
    </location>
</feature>
<dbReference type="InterPro" id="IPR057247">
    <property type="entry name" value="CARBOXYPEPT_ZN_2"/>
</dbReference>
<comment type="cofactor">
    <cofactor evidence="1">
        <name>Zn(2+)</name>
        <dbReference type="ChEBI" id="CHEBI:29105"/>
    </cofactor>
</comment>
<dbReference type="Pfam" id="PF00246">
    <property type="entry name" value="Peptidase_M14"/>
    <property type="match status" value="1"/>
</dbReference>
<dbReference type="GO" id="GO:0008270">
    <property type="term" value="F:zinc ion binding"/>
    <property type="evidence" value="ECO:0007669"/>
    <property type="project" value="InterPro"/>
</dbReference>
<dbReference type="PROSITE" id="PS00133">
    <property type="entry name" value="CARBOXYPEPT_ZN_2"/>
    <property type="match status" value="1"/>
</dbReference>